<dbReference type="AlphaFoldDB" id="A0A6B2LIP5"/>
<dbReference type="Pfam" id="PF08719">
    <property type="entry name" value="NADAR"/>
    <property type="match status" value="1"/>
</dbReference>
<feature type="domain" description="NADAR" evidence="1">
    <location>
        <begin position="9"/>
        <end position="187"/>
    </location>
</feature>
<dbReference type="SUPFAM" id="SSF143990">
    <property type="entry name" value="YbiA-like"/>
    <property type="match status" value="1"/>
</dbReference>
<dbReference type="CDD" id="cd15457">
    <property type="entry name" value="NADAR"/>
    <property type="match status" value="1"/>
</dbReference>
<dbReference type="EMBL" id="GIBP01007721">
    <property type="protein sequence ID" value="NDV36690.1"/>
    <property type="molecule type" value="Transcribed_RNA"/>
</dbReference>
<dbReference type="InterPro" id="IPR037238">
    <property type="entry name" value="YbiA-like_sf"/>
</dbReference>
<reference evidence="2" key="1">
    <citation type="journal article" date="2020" name="J. Eukaryot. Microbiol.">
        <title>De novo Sequencing, Assembly and Annotation of the Transcriptome for the Free-Living Testate Amoeba Arcella intermedia.</title>
        <authorList>
            <person name="Ribeiro G.M."/>
            <person name="Porfirio-Sousa A.L."/>
            <person name="Maurer-Alcala X.X."/>
            <person name="Katz L.A."/>
            <person name="Lahr D.J.G."/>
        </authorList>
    </citation>
    <scope>NUCLEOTIDE SEQUENCE</scope>
</reference>
<evidence type="ECO:0000259" key="1">
    <source>
        <dbReference type="Pfam" id="PF08719"/>
    </source>
</evidence>
<sequence length="210" mass="24352">MSPEGTNHWKGKGLRTIYFSNLYPTKITIDDPHFEGKFKVFDSTEHYFQMYKYSEPDRHFMARLTTGDVAGYGQRRLKITKGHKKHLDELAKAGIPVKMKSGRPYEIGSTADPQLIVEGWDEKGMEVMLKALRAKFTQHPELSEALKLTTGCWMIEHTKNDKKWGDGLTGDGTNYLGKLLMLVRKELEDGKEYEIDRNWMKIQMKDLIQY</sequence>
<dbReference type="Gene3D" id="1.10.357.40">
    <property type="entry name" value="YbiA-like"/>
    <property type="match status" value="1"/>
</dbReference>
<name>A0A6B2LIP5_9EUKA</name>
<proteinExistence type="predicted"/>
<evidence type="ECO:0000313" key="2">
    <source>
        <dbReference type="EMBL" id="NDV36690.1"/>
    </source>
</evidence>
<protein>
    <recommendedName>
        <fullName evidence="1">NADAR domain-containing protein</fullName>
    </recommendedName>
</protein>
<accession>A0A6B2LIP5</accession>
<dbReference type="InterPro" id="IPR012816">
    <property type="entry name" value="NADAR"/>
</dbReference>
<organism evidence="2">
    <name type="scientific">Arcella intermedia</name>
    <dbReference type="NCBI Taxonomy" id="1963864"/>
    <lineage>
        <taxon>Eukaryota</taxon>
        <taxon>Amoebozoa</taxon>
        <taxon>Tubulinea</taxon>
        <taxon>Elardia</taxon>
        <taxon>Arcellinida</taxon>
        <taxon>Sphaerothecina</taxon>
        <taxon>Arcellidae</taxon>
        <taxon>Arcella</taxon>
    </lineage>
</organism>